<keyword evidence="4" id="KW-0472">Membrane</keyword>
<dbReference type="GO" id="GO:0006457">
    <property type="term" value="P:protein folding"/>
    <property type="evidence" value="ECO:0007669"/>
    <property type="project" value="InterPro"/>
</dbReference>
<reference evidence="6" key="2">
    <citation type="submission" date="2023-06" db="EMBL/GenBank/DDBJ databases">
        <authorList>
            <person name="Swenson N.G."/>
            <person name="Wegrzyn J.L."/>
            <person name="Mcevoy S.L."/>
        </authorList>
    </citation>
    <scope>NUCLEOTIDE SEQUENCE</scope>
    <source>
        <strain evidence="6">NS2018</strain>
        <tissue evidence="6">Leaf</tissue>
    </source>
</reference>
<keyword evidence="5" id="KW-0143">Chaperone</keyword>
<keyword evidence="2" id="KW-0812">Transmembrane</keyword>
<evidence type="ECO:0000256" key="3">
    <source>
        <dbReference type="ARBA" id="ARBA00022989"/>
    </source>
</evidence>
<comment type="subcellular location">
    <subcellularLocation>
        <location evidence="1">Membrane</location>
    </subcellularLocation>
</comment>
<dbReference type="InterPro" id="IPR044632">
    <property type="entry name" value="DNAJC25-like"/>
</dbReference>
<dbReference type="EMBL" id="JAUESC010000385">
    <property type="protein sequence ID" value="KAK0577927.1"/>
    <property type="molecule type" value="Genomic_DNA"/>
</dbReference>
<organism evidence="6 7">
    <name type="scientific">Acer saccharum</name>
    <name type="common">Sugar maple</name>
    <dbReference type="NCBI Taxonomy" id="4024"/>
    <lineage>
        <taxon>Eukaryota</taxon>
        <taxon>Viridiplantae</taxon>
        <taxon>Streptophyta</taxon>
        <taxon>Embryophyta</taxon>
        <taxon>Tracheophyta</taxon>
        <taxon>Spermatophyta</taxon>
        <taxon>Magnoliopsida</taxon>
        <taxon>eudicotyledons</taxon>
        <taxon>Gunneridae</taxon>
        <taxon>Pentapetalae</taxon>
        <taxon>rosids</taxon>
        <taxon>malvids</taxon>
        <taxon>Sapindales</taxon>
        <taxon>Sapindaceae</taxon>
        <taxon>Hippocastanoideae</taxon>
        <taxon>Acereae</taxon>
        <taxon>Acer</taxon>
    </lineage>
</organism>
<dbReference type="PANTHER" id="PTHR44176">
    <property type="entry name" value="DNAJ HOMOLOG SUBFAMILY C MEMBER 25"/>
    <property type="match status" value="1"/>
</dbReference>
<evidence type="ECO:0000256" key="1">
    <source>
        <dbReference type="ARBA" id="ARBA00004370"/>
    </source>
</evidence>
<proteinExistence type="predicted"/>
<sequence>MVKKTPAYRNRLKALEFERSGGVTNKKKSNKQMIKKPDEDLSKELDLQIKGAEKPSIWELIGVRLILLRTYHILLASYCCGIAVGTGDTT</sequence>
<evidence type="ECO:0000313" key="6">
    <source>
        <dbReference type="EMBL" id="KAK0577927.1"/>
    </source>
</evidence>
<evidence type="ECO:0000256" key="5">
    <source>
        <dbReference type="ARBA" id="ARBA00023186"/>
    </source>
</evidence>
<name>A0AA39RPP6_ACESA</name>
<gene>
    <name evidence="6" type="ORF">LWI29_002448</name>
</gene>
<evidence type="ECO:0000313" key="7">
    <source>
        <dbReference type="Proteomes" id="UP001168877"/>
    </source>
</evidence>
<keyword evidence="3" id="KW-1133">Transmembrane helix</keyword>
<evidence type="ECO:0000256" key="2">
    <source>
        <dbReference type="ARBA" id="ARBA00022692"/>
    </source>
</evidence>
<evidence type="ECO:0000256" key="4">
    <source>
        <dbReference type="ARBA" id="ARBA00023136"/>
    </source>
</evidence>
<protein>
    <submittedName>
        <fullName evidence="6">Uncharacterized protein</fullName>
    </submittedName>
</protein>
<dbReference type="AlphaFoldDB" id="A0AA39RPP6"/>
<reference evidence="6" key="1">
    <citation type="journal article" date="2022" name="Plant J.">
        <title>Strategies of tolerance reflected in two North American maple genomes.</title>
        <authorList>
            <person name="McEvoy S.L."/>
            <person name="Sezen U.U."/>
            <person name="Trouern-Trend A."/>
            <person name="McMahon S.M."/>
            <person name="Schaberg P.G."/>
            <person name="Yang J."/>
            <person name="Wegrzyn J.L."/>
            <person name="Swenson N.G."/>
        </authorList>
    </citation>
    <scope>NUCLEOTIDE SEQUENCE</scope>
    <source>
        <strain evidence="6">NS2018</strain>
    </source>
</reference>
<dbReference type="Proteomes" id="UP001168877">
    <property type="component" value="Unassembled WGS sequence"/>
</dbReference>
<dbReference type="GO" id="GO:0005789">
    <property type="term" value="C:endoplasmic reticulum membrane"/>
    <property type="evidence" value="ECO:0007669"/>
    <property type="project" value="TreeGrafter"/>
</dbReference>
<accession>A0AA39RPP6</accession>
<keyword evidence="7" id="KW-1185">Reference proteome</keyword>
<dbReference type="PANTHER" id="PTHR44176:SF1">
    <property type="entry name" value="DNAJ HOMOLOG SUBFAMILY C MEMBER 25"/>
    <property type="match status" value="1"/>
</dbReference>
<comment type="caution">
    <text evidence="6">The sequence shown here is derived from an EMBL/GenBank/DDBJ whole genome shotgun (WGS) entry which is preliminary data.</text>
</comment>